<comment type="similarity">
    <text evidence="2 7">Belongs to the PanB family.</text>
</comment>
<evidence type="ECO:0000256" key="9">
    <source>
        <dbReference type="PIRSR" id="PIRSR000388-2"/>
    </source>
</evidence>
<evidence type="ECO:0000313" key="11">
    <source>
        <dbReference type="EMBL" id="PWU48991.1"/>
    </source>
</evidence>
<dbReference type="NCBIfam" id="TIGR00222">
    <property type="entry name" value="panB"/>
    <property type="match status" value="1"/>
</dbReference>
<comment type="cofactor">
    <cofactor evidence="7 10">
        <name>Mg(2+)</name>
        <dbReference type="ChEBI" id="CHEBI:18420"/>
    </cofactor>
    <text evidence="7 10">Binds 1 Mg(2+) ion per subunit.</text>
</comment>
<dbReference type="SUPFAM" id="SSF51621">
    <property type="entry name" value="Phosphoenolpyruvate/pyruvate domain"/>
    <property type="match status" value="1"/>
</dbReference>
<feature type="binding site" evidence="7 10">
    <location>
        <position position="62"/>
    </location>
    <ligand>
        <name>Mg(2+)</name>
        <dbReference type="ChEBI" id="CHEBI:18420"/>
    </ligand>
</feature>
<feature type="binding site" evidence="7 10">
    <location>
        <position position="133"/>
    </location>
    <ligand>
        <name>Mg(2+)</name>
        <dbReference type="ChEBI" id="CHEBI:18420"/>
    </ligand>
</feature>
<dbReference type="GO" id="GO:0032259">
    <property type="term" value="P:methylation"/>
    <property type="evidence" value="ECO:0007669"/>
    <property type="project" value="UniProtKB-KW"/>
</dbReference>
<evidence type="ECO:0000256" key="8">
    <source>
        <dbReference type="PIRSR" id="PIRSR000388-1"/>
    </source>
</evidence>
<dbReference type="GO" id="GO:0015940">
    <property type="term" value="P:pantothenate biosynthetic process"/>
    <property type="evidence" value="ECO:0007669"/>
    <property type="project" value="UniProtKB-UniRule"/>
</dbReference>
<protein>
    <recommendedName>
        <fullName evidence="7">3-methyl-2-oxobutanoate hydroxymethyltransferase</fullName>
        <ecNumber evidence="7">2.1.2.11</ecNumber>
    </recommendedName>
    <alternativeName>
        <fullName evidence="7">Ketopantoate hydroxymethyltransferase</fullName>
        <shortName evidence="7">KPHMT</shortName>
    </alternativeName>
</protein>
<proteinExistence type="inferred from homology"/>
<feature type="binding site" evidence="7 10">
    <location>
        <position position="101"/>
    </location>
    <ligand>
        <name>Mg(2+)</name>
        <dbReference type="ChEBI" id="CHEBI:18420"/>
    </ligand>
</feature>
<dbReference type="EC" id="2.1.2.11" evidence="7"/>
<evidence type="ECO:0000256" key="7">
    <source>
        <dbReference type="HAMAP-Rule" id="MF_00156"/>
    </source>
</evidence>
<keyword evidence="12" id="KW-1185">Reference proteome</keyword>
<keyword evidence="7 10" id="KW-0479">Metal-binding</keyword>
<dbReference type="CDD" id="cd06557">
    <property type="entry name" value="KPHMT-like"/>
    <property type="match status" value="1"/>
</dbReference>
<comment type="catalytic activity">
    <reaction evidence="7">
        <text>(6R)-5,10-methylene-5,6,7,8-tetrahydrofolate + 3-methyl-2-oxobutanoate + H2O = 2-dehydropantoate + (6S)-5,6,7,8-tetrahydrofolate</text>
        <dbReference type="Rhea" id="RHEA:11824"/>
        <dbReference type="ChEBI" id="CHEBI:11561"/>
        <dbReference type="ChEBI" id="CHEBI:11851"/>
        <dbReference type="ChEBI" id="CHEBI:15377"/>
        <dbReference type="ChEBI" id="CHEBI:15636"/>
        <dbReference type="ChEBI" id="CHEBI:57453"/>
        <dbReference type="EC" id="2.1.2.11"/>
    </reaction>
</comment>
<feature type="binding site" evidence="7 9">
    <location>
        <position position="101"/>
    </location>
    <ligand>
        <name>3-methyl-2-oxobutanoate</name>
        <dbReference type="ChEBI" id="CHEBI:11851"/>
    </ligand>
</feature>
<evidence type="ECO:0000256" key="6">
    <source>
        <dbReference type="ARBA" id="ARBA00056497"/>
    </source>
</evidence>
<evidence type="ECO:0000256" key="5">
    <source>
        <dbReference type="ARBA" id="ARBA00022679"/>
    </source>
</evidence>
<dbReference type="InterPro" id="IPR003700">
    <property type="entry name" value="Pantoate_hydroxy_MeTrfase"/>
</dbReference>
<evidence type="ECO:0000256" key="3">
    <source>
        <dbReference type="ARBA" id="ARBA00011424"/>
    </source>
</evidence>
<dbReference type="InterPro" id="IPR015813">
    <property type="entry name" value="Pyrv/PenolPyrv_kinase-like_dom"/>
</dbReference>
<evidence type="ECO:0000256" key="10">
    <source>
        <dbReference type="PIRSR" id="PIRSR000388-3"/>
    </source>
</evidence>
<dbReference type="GO" id="GO:0000287">
    <property type="term" value="F:magnesium ion binding"/>
    <property type="evidence" value="ECO:0007669"/>
    <property type="project" value="TreeGrafter"/>
</dbReference>
<dbReference type="GO" id="GO:0008168">
    <property type="term" value="F:methyltransferase activity"/>
    <property type="evidence" value="ECO:0007669"/>
    <property type="project" value="UniProtKB-KW"/>
</dbReference>
<comment type="pathway">
    <text evidence="1 7">Cofactor biosynthesis; (R)-pantothenate biosynthesis; (R)-pantoate from 3-methyl-2-oxobutanoate: step 1/2.</text>
</comment>
<comment type="function">
    <text evidence="6 7">Catalyzes the reversible reaction in which hydroxymethyl group from 5,10-methylenetetrahydrofolate is transferred onto alpha-ketoisovalerate to form ketopantoate.</text>
</comment>
<comment type="caution">
    <text evidence="11">The sequence shown here is derived from an EMBL/GenBank/DDBJ whole genome shotgun (WGS) entry which is preliminary data.</text>
</comment>
<dbReference type="UniPathway" id="UPA00028">
    <property type="reaction ID" value="UER00003"/>
</dbReference>
<organism evidence="11 12">
    <name type="scientific">Micromonospora globispora</name>
    <dbReference type="NCBI Taxonomy" id="1450148"/>
    <lineage>
        <taxon>Bacteria</taxon>
        <taxon>Bacillati</taxon>
        <taxon>Actinomycetota</taxon>
        <taxon>Actinomycetes</taxon>
        <taxon>Micromonosporales</taxon>
        <taxon>Micromonosporaceae</taxon>
        <taxon>Micromonospora</taxon>
    </lineage>
</organism>
<name>A0A317KAD7_9ACTN</name>
<keyword evidence="5 7" id="KW-0808">Transferase</keyword>
<dbReference type="GO" id="GO:0003864">
    <property type="term" value="F:3-methyl-2-oxobutanoate hydroxymethyltransferase activity"/>
    <property type="evidence" value="ECO:0007669"/>
    <property type="project" value="UniProtKB-UniRule"/>
</dbReference>
<evidence type="ECO:0000256" key="1">
    <source>
        <dbReference type="ARBA" id="ARBA00005033"/>
    </source>
</evidence>
<dbReference type="PANTHER" id="PTHR20881:SF0">
    <property type="entry name" value="3-METHYL-2-OXOBUTANOATE HYDROXYMETHYLTRANSFERASE"/>
    <property type="match status" value="1"/>
</dbReference>
<evidence type="ECO:0000256" key="4">
    <source>
        <dbReference type="ARBA" id="ARBA00022655"/>
    </source>
</evidence>
<dbReference type="PANTHER" id="PTHR20881">
    <property type="entry name" value="3-METHYL-2-OXOBUTANOATE HYDROXYMETHYLTRANSFERASE"/>
    <property type="match status" value="1"/>
</dbReference>
<feature type="binding site" evidence="7 9">
    <location>
        <position position="131"/>
    </location>
    <ligand>
        <name>3-methyl-2-oxobutanoate</name>
        <dbReference type="ChEBI" id="CHEBI:11851"/>
    </ligand>
</feature>
<dbReference type="EMBL" id="QGSV01000147">
    <property type="protein sequence ID" value="PWU48991.1"/>
    <property type="molecule type" value="Genomic_DNA"/>
</dbReference>
<dbReference type="InterPro" id="IPR040442">
    <property type="entry name" value="Pyrv_kinase-like_dom_sf"/>
</dbReference>
<dbReference type="OrthoDB" id="9781789at2"/>
<dbReference type="NCBIfam" id="NF001452">
    <property type="entry name" value="PRK00311.1"/>
    <property type="match status" value="1"/>
</dbReference>
<evidence type="ECO:0000256" key="2">
    <source>
        <dbReference type="ARBA" id="ARBA00008676"/>
    </source>
</evidence>
<evidence type="ECO:0000313" key="12">
    <source>
        <dbReference type="Proteomes" id="UP000245683"/>
    </source>
</evidence>
<accession>A0A317KAD7</accession>
<keyword evidence="7 10" id="KW-0460">Magnesium</keyword>
<dbReference type="RefSeq" id="WP_109944483.1">
    <property type="nucleotide sequence ID" value="NZ_QGGF01000376.1"/>
</dbReference>
<dbReference type="Proteomes" id="UP000245683">
    <property type="component" value="Unassembled WGS sequence"/>
</dbReference>
<dbReference type="AlphaFoldDB" id="A0A317KAD7"/>
<reference evidence="12" key="1">
    <citation type="submission" date="2018-05" db="EMBL/GenBank/DDBJ databases">
        <title>Micromonospora globispora sp. nov. and Micromonospora rugosa sp. nov., isolated from marine sediment.</title>
        <authorList>
            <person name="Carro L."/>
            <person name="Aysel V."/>
            <person name="Cetin D."/>
            <person name="Igual J.M."/>
            <person name="Klenk H.-P."/>
            <person name="Trujillo M.E."/>
            <person name="Sahin N."/>
        </authorList>
    </citation>
    <scope>NUCLEOTIDE SEQUENCE [LARGE SCALE GENOMIC DNA]</scope>
    <source>
        <strain evidence="12">S2904</strain>
    </source>
</reference>
<keyword evidence="7" id="KW-0963">Cytoplasm</keyword>
<dbReference type="FunFam" id="3.20.20.60:FF:000003">
    <property type="entry name" value="3-methyl-2-oxobutanoate hydroxymethyltransferase"/>
    <property type="match status" value="1"/>
</dbReference>
<dbReference type="Gene3D" id="3.20.20.60">
    <property type="entry name" value="Phosphoenolpyruvate-binding domains"/>
    <property type="match status" value="1"/>
</dbReference>
<sequence length="281" mass="30065">MVESTPTEVTALYGGPATRRVRTRDLIAAKERGERWAMLTSYDQYTASIFDQAGIPVLLVGDSAANNVFGYETTLPVTAEELLPLVRAVVRATRHSLIVGDLPFGSYEEGPTQALRTAVRFMKEGGCHAVKLEGGRRCAAQIEAIVGAGIPVMAHIGFTPQSEHTLGGYRVQGRGDTAEEVIADARAVAEAGAFAVVLEMVPGEVAKRITAELRIPTVGIGAGPETDAQVLVWQDMAGLRTGRAPRFVKRYADLAGALTDATRRFAEEVRGGEFPAAEHTF</sequence>
<keyword evidence="11" id="KW-0489">Methyltransferase</keyword>
<dbReference type="HAMAP" id="MF_00156">
    <property type="entry name" value="PanB"/>
    <property type="match status" value="1"/>
</dbReference>
<feature type="active site" description="Proton acceptor" evidence="7 8">
    <location>
        <position position="199"/>
    </location>
</feature>
<dbReference type="Pfam" id="PF02548">
    <property type="entry name" value="Pantoate_transf"/>
    <property type="match status" value="1"/>
</dbReference>
<dbReference type="PIRSF" id="PIRSF000388">
    <property type="entry name" value="Pantoate_hydroxy_MeTrfase"/>
    <property type="match status" value="1"/>
</dbReference>
<dbReference type="GO" id="GO:0005737">
    <property type="term" value="C:cytoplasm"/>
    <property type="evidence" value="ECO:0007669"/>
    <property type="project" value="UniProtKB-SubCell"/>
</dbReference>
<keyword evidence="4 7" id="KW-0566">Pantothenate biosynthesis</keyword>
<comment type="subunit">
    <text evidence="3 7">Homodecamer; pentamer of dimers.</text>
</comment>
<feature type="binding site" evidence="7 9">
    <location>
        <begin position="62"/>
        <end position="63"/>
    </location>
    <ligand>
        <name>3-methyl-2-oxobutanoate</name>
        <dbReference type="ChEBI" id="CHEBI:11851"/>
    </ligand>
</feature>
<comment type="subcellular location">
    <subcellularLocation>
        <location evidence="7">Cytoplasm</location>
    </subcellularLocation>
</comment>
<gene>
    <name evidence="7 11" type="primary">panB</name>
    <name evidence="11" type="ORF">DLJ46_10590</name>
</gene>